<comment type="caution">
    <text evidence="2">The sequence shown here is derived from an EMBL/GenBank/DDBJ whole genome shotgun (WGS) entry which is preliminary data.</text>
</comment>
<feature type="region of interest" description="Disordered" evidence="1">
    <location>
        <begin position="58"/>
        <end position="89"/>
    </location>
</feature>
<dbReference type="Proteomes" id="UP001196413">
    <property type="component" value="Unassembled WGS sequence"/>
</dbReference>
<name>A0AAD5M6J1_PARTN</name>
<feature type="compositionally biased region" description="Polar residues" evidence="1">
    <location>
        <begin position="58"/>
        <end position="85"/>
    </location>
</feature>
<evidence type="ECO:0000313" key="3">
    <source>
        <dbReference type="Proteomes" id="UP001196413"/>
    </source>
</evidence>
<reference evidence="2" key="1">
    <citation type="submission" date="2021-06" db="EMBL/GenBank/DDBJ databases">
        <title>Parelaphostrongylus tenuis whole genome reference sequence.</title>
        <authorList>
            <person name="Garwood T.J."/>
            <person name="Larsen P.A."/>
            <person name="Fountain-Jones N.M."/>
            <person name="Garbe J.R."/>
            <person name="Macchietto M.G."/>
            <person name="Kania S.A."/>
            <person name="Gerhold R.W."/>
            <person name="Richards J.E."/>
            <person name="Wolf T.M."/>
        </authorList>
    </citation>
    <scope>NUCLEOTIDE SEQUENCE</scope>
    <source>
        <strain evidence="2">MNPRO001-30</strain>
        <tissue evidence="2">Meninges</tissue>
    </source>
</reference>
<evidence type="ECO:0000256" key="1">
    <source>
        <dbReference type="SAM" id="MobiDB-lite"/>
    </source>
</evidence>
<protein>
    <submittedName>
        <fullName evidence="2">Uncharacterized protein</fullName>
    </submittedName>
</protein>
<organism evidence="2 3">
    <name type="scientific">Parelaphostrongylus tenuis</name>
    <name type="common">Meningeal worm</name>
    <dbReference type="NCBI Taxonomy" id="148309"/>
    <lineage>
        <taxon>Eukaryota</taxon>
        <taxon>Metazoa</taxon>
        <taxon>Ecdysozoa</taxon>
        <taxon>Nematoda</taxon>
        <taxon>Chromadorea</taxon>
        <taxon>Rhabditida</taxon>
        <taxon>Rhabditina</taxon>
        <taxon>Rhabditomorpha</taxon>
        <taxon>Strongyloidea</taxon>
        <taxon>Metastrongylidae</taxon>
        <taxon>Parelaphostrongylus</taxon>
    </lineage>
</organism>
<accession>A0AAD5M6J1</accession>
<sequence>MPHIFSRVSVVGVNGCDQTKEKLQFHVQIDSRQKLCSSSLETGLRQFTGICCQPEARSTPSAAVTPRPLQSSPVTSTSLHSQPASRQHKAAYCQTDNEETDVTELKVAGLSAVQYRLSLSAYHHFRLLERFLG</sequence>
<evidence type="ECO:0000313" key="2">
    <source>
        <dbReference type="EMBL" id="KAJ1353012.1"/>
    </source>
</evidence>
<dbReference type="EMBL" id="JAHQIW010001581">
    <property type="protein sequence ID" value="KAJ1353012.1"/>
    <property type="molecule type" value="Genomic_DNA"/>
</dbReference>
<dbReference type="AlphaFoldDB" id="A0AAD5M6J1"/>
<gene>
    <name evidence="2" type="ORF">KIN20_009552</name>
</gene>
<keyword evidence="3" id="KW-1185">Reference proteome</keyword>
<proteinExistence type="predicted"/>